<keyword evidence="7" id="KW-0961">Cell wall biogenesis/degradation</keyword>
<evidence type="ECO:0000256" key="9">
    <source>
        <dbReference type="RuleBase" id="RU361169"/>
    </source>
</evidence>
<evidence type="ECO:0008006" key="13">
    <source>
        <dbReference type="Google" id="ProtNLM"/>
    </source>
</evidence>
<name>A0AAN9PNC5_CLITE</name>
<protein>
    <recommendedName>
        <fullName evidence="13">Exopolygalacturonase-like</fullName>
    </recommendedName>
</protein>
<dbReference type="PROSITE" id="PS51257">
    <property type="entry name" value="PROKAR_LIPOPROTEIN"/>
    <property type="match status" value="1"/>
</dbReference>
<dbReference type="FunFam" id="2.160.20.10:FF:000004">
    <property type="entry name" value="Pectin lyase-like superfamily protein"/>
    <property type="match status" value="1"/>
</dbReference>
<evidence type="ECO:0000256" key="10">
    <source>
        <dbReference type="SAM" id="SignalP"/>
    </source>
</evidence>
<dbReference type="EMBL" id="JAYKXN010000003">
    <property type="protein sequence ID" value="KAK7303752.1"/>
    <property type="molecule type" value="Genomic_DNA"/>
</dbReference>
<evidence type="ECO:0000256" key="2">
    <source>
        <dbReference type="ARBA" id="ARBA00008834"/>
    </source>
</evidence>
<gene>
    <name evidence="11" type="ORF">RJT34_14666</name>
</gene>
<keyword evidence="5 9" id="KW-0378">Hydrolase</keyword>
<evidence type="ECO:0000256" key="5">
    <source>
        <dbReference type="ARBA" id="ARBA00022801"/>
    </source>
</evidence>
<dbReference type="Pfam" id="PF00295">
    <property type="entry name" value="Glyco_hydro_28"/>
    <property type="match status" value="1"/>
</dbReference>
<dbReference type="InterPro" id="IPR000743">
    <property type="entry name" value="Glyco_hydro_28"/>
</dbReference>
<comment type="similarity">
    <text evidence="2 9">Belongs to the glycosyl hydrolase 28 family.</text>
</comment>
<keyword evidence="3" id="KW-0134">Cell wall</keyword>
<evidence type="ECO:0000313" key="12">
    <source>
        <dbReference type="Proteomes" id="UP001359559"/>
    </source>
</evidence>
<dbReference type="Proteomes" id="UP001359559">
    <property type="component" value="Unassembled WGS sequence"/>
</dbReference>
<dbReference type="PANTHER" id="PTHR31375">
    <property type="match status" value="1"/>
</dbReference>
<dbReference type="SMART" id="SM00710">
    <property type="entry name" value="PbH1"/>
    <property type="match status" value="5"/>
</dbReference>
<feature type="active site" evidence="8">
    <location>
        <position position="271"/>
    </location>
</feature>
<dbReference type="GO" id="GO:0071555">
    <property type="term" value="P:cell wall organization"/>
    <property type="evidence" value="ECO:0007669"/>
    <property type="project" value="UniProtKB-KW"/>
</dbReference>
<keyword evidence="10" id="KW-0732">Signal</keyword>
<dbReference type="Gene3D" id="2.160.20.10">
    <property type="entry name" value="Single-stranded right-handed beta-helix, Pectin lyase-like"/>
    <property type="match status" value="1"/>
</dbReference>
<organism evidence="11 12">
    <name type="scientific">Clitoria ternatea</name>
    <name type="common">Butterfly pea</name>
    <dbReference type="NCBI Taxonomy" id="43366"/>
    <lineage>
        <taxon>Eukaryota</taxon>
        <taxon>Viridiplantae</taxon>
        <taxon>Streptophyta</taxon>
        <taxon>Embryophyta</taxon>
        <taxon>Tracheophyta</taxon>
        <taxon>Spermatophyta</taxon>
        <taxon>Magnoliopsida</taxon>
        <taxon>eudicotyledons</taxon>
        <taxon>Gunneridae</taxon>
        <taxon>Pentapetalae</taxon>
        <taxon>rosids</taxon>
        <taxon>fabids</taxon>
        <taxon>Fabales</taxon>
        <taxon>Fabaceae</taxon>
        <taxon>Papilionoideae</taxon>
        <taxon>50 kb inversion clade</taxon>
        <taxon>NPAAA clade</taxon>
        <taxon>indigoferoid/millettioid clade</taxon>
        <taxon>Phaseoleae</taxon>
        <taxon>Clitoria</taxon>
    </lineage>
</organism>
<feature type="signal peptide" evidence="10">
    <location>
        <begin position="1"/>
        <end position="22"/>
    </location>
</feature>
<dbReference type="InterPro" id="IPR012334">
    <property type="entry name" value="Pectin_lyas_fold"/>
</dbReference>
<comment type="caution">
    <text evidence="11">The sequence shown here is derived from an EMBL/GenBank/DDBJ whole genome shotgun (WGS) entry which is preliminary data.</text>
</comment>
<feature type="chain" id="PRO_5042856372" description="Exopolygalacturonase-like" evidence="10">
    <location>
        <begin position="23"/>
        <end position="422"/>
    </location>
</feature>
<dbReference type="SUPFAM" id="SSF51126">
    <property type="entry name" value="Pectin lyase-like"/>
    <property type="match status" value="1"/>
</dbReference>
<evidence type="ECO:0000256" key="4">
    <source>
        <dbReference type="ARBA" id="ARBA00022525"/>
    </source>
</evidence>
<reference evidence="11 12" key="1">
    <citation type="submission" date="2024-01" db="EMBL/GenBank/DDBJ databases">
        <title>The genomes of 5 underutilized Papilionoideae crops provide insights into root nodulation and disease resistance.</title>
        <authorList>
            <person name="Yuan L."/>
        </authorList>
    </citation>
    <scope>NUCLEOTIDE SEQUENCE [LARGE SCALE GENOMIC DNA]</scope>
    <source>
        <strain evidence="11">LY-2023</strain>
        <tissue evidence="11">Leaf</tissue>
    </source>
</reference>
<keyword evidence="12" id="KW-1185">Reference proteome</keyword>
<dbReference type="InterPro" id="IPR011050">
    <property type="entry name" value="Pectin_lyase_fold/virulence"/>
</dbReference>
<evidence type="ECO:0000256" key="8">
    <source>
        <dbReference type="PROSITE-ProRule" id="PRU10052"/>
    </source>
</evidence>
<evidence type="ECO:0000256" key="6">
    <source>
        <dbReference type="ARBA" id="ARBA00023295"/>
    </source>
</evidence>
<keyword evidence="6 9" id="KW-0326">Glycosidase</keyword>
<accession>A0AAN9PNC5</accession>
<evidence type="ECO:0000256" key="1">
    <source>
        <dbReference type="ARBA" id="ARBA00004191"/>
    </source>
</evidence>
<evidence type="ECO:0000256" key="3">
    <source>
        <dbReference type="ARBA" id="ARBA00022512"/>
    </source>
</evidence>
<proteinExistence type="inferred from homology"/>
<evidence type="ECO:0000313" key="11">
    <source>
        <dbReference type="EMBL" id="KAK7303752.1"/>
    </source>
</evidence>
<dbReference type="PROSITE" id="PS00502">
    <property type="entry name" value="POLYGALACTURONASE"/>
    <property type="match status" value="1"/>
</dbReference>
<comment type="subcellular location">
    <subcellularLocation>
        <location evidence="1">Secreted</location>
        <location evidence="1">Cell wall</location>
    </subcellularLocation>
</comment>
<dbReference type="AlphaFoldDB" id="A0AAN9PNC5"/>
<dbReference type="GO" id="GO:0005975">
    <property type="term" value="P:carbohydrate metabolic process"/>
    <property type="evidence" value="ECO:0007669"/>
    <property type="project" value="InterPro"/>
</dbReference>
<keyword evidence="4" id="KW-0964">Secreted</keyword>
<dbReference type="InterPro" id="IPR006626">
    <property type="entry name" value="PbH1"/>
</dbReference>
<dbReference type="GO" id="GO:0004650">
    <property type="term" value="F:polygalacturonase activity"/>
    <property type="evidence" value="ECO:0007669"/>
    <property type="project" value="InterPro"/>
</dbReference>
<sequence>MAIAKRICVVILCFALACCVDGKPRKRPVAGPDIYKGKNVAKDVLAPGEKVHNVMSFGAKADGKFDCTQAFMDGWRAVCHSKQRSRLLIPAGKFVVSSMFFAGPCEAPLPITIQVVGTVVATTDISEYVNGEWLIFQNVVGLKLLGGGTFDGMGKKAWQFTENCKADPTDQCIRSPSSLYFNKVHDALIQNIKSVNPKGFHVFVTNSANVRVRLLKISAPDASPNTDGIHISHSINVKLSKNVVETGDDCVSIIQGATNVTINKLTCGPGHGISIGSIGKYLDEIPVRDVRVKNCTLSGTSNGLRIKTWPARNPGEVTDIHYSDIIMENVKNPIIIDQEYNCDPANCQKKPSLVKVSNVGFSNVRGTTISPIAVDLRCSKQFPCKNVRLDNINLKFGLKPATSRCSNVKPIYGGLQSPAACA</sequence>
<evidence type="ECO:0000256" key="7">
    <source>
        <dbReference type="ARBA" id="ARBA00023316"/>
    </source>
</evidence>